<keyword evidence="1" id="KW-0175">Coiled coil</keyword>
<dbReference type="Pfam" id="PF13175">
    <property type="entry name" value="AAA_15"/>
    <property type="match status" value="1"/>
</dbReference>
<evidence type="ECO:0000259" key="3">
    <source>
        <dbReference type="Pfam" id="PF20469"/>
    </source>
</evidence>
<sequence length="632" mass="73196">MKLHYLKIEGFRKHLSTEIYFSDTTFLIGQNNIGKSTILKALEYLLKDEKKIKEEEYLHYKDINGSVRIADEIIFTAEFRDLPEESLTWRGFKGRVLKYDCDNETGLKIVYRKRFKFGSNCEVQLREYKREKKQCFKDCKTLNDFINNGIEEDILISVVDKTDKSKKLTKPQLEKISKLDELYDFNENDEVWFTNPGGIPGNVLSKLPKYLLIPAQDKIDELNGNSGTLVETMKELFNEVRDQSENYKKAQKYLEELAKELDPNDEKSELGCMIGELNNILGQVFPDTGISATATLSDANQVIKPQFNISMYSNVETNIELQGTGMIRAAVFGLLRYKNERDLRKEAKGEYVRPIVIGFEEPEIYLHPNAAMQMRETIYSLAATNNNQIVCTTHSPYMIDLSKKPNQVLNSLSEVTKSYNHSGNKYQIQTIQSIPFNITDAYNKLQDDEKHYVKMLLKIDDYIAKAFFVKNVLIVEGDTEEIVLKETINRLPNNFREEILCNWQIIKARGKAAIIPLIKYLKSMGIEPHVMHDKDEGVEGAEKFNVPIRETLNSNKVWPLENCIEDVLGYNAPKYDKPYKAFKYISENWKEDWESISNKWKEIIEEIWQVQNIYNSYDNAESLIASDTLSNK</sequence>
<dbReference type="InterPro" id="IPR027417">
    <property type="entry name" value="P-loop_NTPase"/>
</dbReference>
<feature type="domain" description="OLD protein-like TOPRIM" evidence="3">
    <location>
        <begin position="467"/>
        <end position="535"/>
    </location>
</feature>
<dbReference type="RefSeq" id="WP_039254886.1">
    <property type="nucleotide sequence ID" value="NZ_JENJ01000023.1"/>
</dbReference>
<dbReference type="Pfam" id="PF20469">
    <property type="entry name" value="OLD-like_TOPRIM"/>
    <property type="match status" value="1"/>
</dbReference>
<dbReference type="InterPro" id="IPR034139">
    <property type="entry name" value="TOPRIM_OLD"/>
</dbReference>
<feature type="domain" description="Endonuclease GajA/Old nuclease/RecF-like AAA" evidence="2">
    <location>
        <begin position="1"/>
        <end position="399"/>
    </location>
</feature>
<accession>A0A0A0I6A2</accession>
<dbReference type="SUPFAM" id="SSF52540">
    <property type="entry name" value="P-loop containing nucleoside triphosphate hydrolases"/>
    <property type="match status" value="1"/>
</dbReference>
<dbReference type="OrthoDB" id="1093370at2"/>
<dbReference type="InterPro" id="IPR051396">
    <property type="entry name" value="Bact_Antivir_Def_Nuclease"/>
</dbReference>
<dbReference type="Gene3D" id="3.40.50.300">
    <property type="entry name" value="P-loop containing nucleotide triphosphate hydrolases"/>
    <property type="match status" value="1"/>
</dbReference>
<dbReference type="PANTHER" id="PTHR43581:SF4">
    <property type="entry name" value="ATP_GTP PHOSPHATASE"/>
    <property type="match status" value="1"/>
</dbReference>
<proteinExistence type="predicted"/>
<organism evidence="4 5">
    <name type="scientific">Clostridium novyi A str. 4552</name>
    <dbReference type="NCBI Taxonomy" id="1444289"/>
    <lineage>
        <taxon>Bacteria</taxon>
        <taxon>Bacillati</taxon>
        <taxon>Bacillota</taxon>
        <taxon>Clostridia</taxon>
        <taxon>Eubacteriales</taxon>
        <taxon>Clostridiaceae</taxon>
        <taxon>Clostridium</taxon>
    </lineage>
</organism>
<dbReference type="EMBL" id="JENJ01000023">
    <property type="protein sequence ID" value="KGM96372.1"/>
    <property type="molecule type" value="Genomic_DNA"/>
</dbReference>
<dbReference type="Proteomes" id="UP000030012">
    <property type="component" value="Unassembled WGS sequence"/>
</dbReference>
<protein>
    <submittedName>
        <fullName evidence="4">Uncharacterized protein</fullName>
    </submittedName>
</protein>
<evidence type="ECO:0000256" key="1">
    <source>
        <dbReference type="SAM" id="Coils"/>
    </source>
</evidence>
<name>A0A0A0I6A2_CLONO</name>
<gene>
    <name evidence="4" type="ORF">Z968_06535</name>
</gene>
<dbReference type="PANTHER" id="PTHR43581">
    <property type="entry name" value="ATP/GTP PHOSPHATASE"/>
    <property type="match status" value="1"/>
</dbReference>
<dbReference type="AlphaFoldDB" id="A0A0A0I6A2"/>
<comment type="caution">
    <text evidence="4">The sequence shown here is derived from an EMBL/GenBank/DDBJ whole genome shotgun (WGS) entry which is preliminary data.</text>
</comment>
<evidence type="ECO:0000313" key="4">
    <source>
        <dbReference type="EMBL" id="KGM96372.1"/>
    </source>
</evidence>
<dbReference type="InterPro" id="IPR041685">
    <property type="entry name" value="AAA_GajA/Old/RecF-like"/>
</dbReference>
<reference evidence="4 5" key="1">
    <citation type="submission" date="2014-01" db="EMBL/GenBank/DDBJ databases">
        <title>Plasmidome dynamics in the species complex Clostridium novyi sensu lato converts strains of independent lineages into distinctly different pathogens.</title>
        <authorList>
            <person name="Skarin H."/>
            <person name="Segerman B."/>
        </authorList>
    </citation>
    <scope>NUCLEOTIDE SEQUENCE [LARGE SCALE GENOMIC DNA]</scope>
    <source>
        <strain evidence="4 5">4552</strain>
    </source>
</reference>
<evidence type="ECO:0000259" key="2">
    <source>
        <dbReference type="Pfam" id="PF13175"/>
    </source>
</evidence>
<evidence type="ECO:0000313" key="5">
    <source>
        <dbReference type="Proteomes" id="UP000030012"/>
    </source>
</evidence>
<feature type="coiled-coil region" evidence="1">
    <location>
        <begin position="233"/>
        <end position="260"/>
    </location>
</feature>